<keyword evidence="2" id="KW-1185">Reference proteome</keyword>
<sequence length="131" mass="14805">MDKGELRKLQAFLRRSFGNDDIRVTLDPKNTENAAVHLGERKIAEISVDDEDGDRSFAFEMKIPVGREVLQSYLRKLFENDKLTIVARGRKVDSVELNADGEFLGVISADDAKLSTFTLQIAILDFDLEEE</sequence>
<dbReference type="RefSeq" id="WP_016920180.1">
    <property type="nucleotide sequence ID" value="NZ_CP044331.1"/>
</dbReference>
<dbReference type="AlphaFoldDB" id="A0A6B8M0H3"/>
<gene>
    <name evidence="1" type="ORF">F7D14_01780</name>
</gene>
<dbReference type="InterPro" id="IPR021473">
    <property type="entry name" value="DUF3126"/>
</dbReference>
<dbReference type="EMBL" id="CP044331">
    <property type="protein sequence ID" value="QGM96341.1"/>
    <property type="molecule type" value="Genomic_DNA"/>
</dbReference>
<name>A0A6B8M0H3_9HYPH</name>
<evidence type="ECO:0000313" key="2">
    <source>
        <dbReference type="Proteomes" id="UP000422569"/>
    </source>
</evidence>
<dbReference type="Pfam" id="PF11324">
    <property type="entry name" value="DUF3126"/>
    <property type="match status" value="2"/>
</dbReference>
<reference evidence="1 2" key="1">
    <citation type="submission" date="2019-09" db="EMBL/GenBank/DDBJ databases">
        <title>Isolation and complete genome sequencing of Methylocystis species.</title>
        <authorList>
            <person name="Rumah B.L."/>
            <person name="Stead C.E."/>
            <person name="Stevens B.C."/>
            <person name="Minton N.P."/>
            <person name="Grosse-Honebrink A."/>
            <person name="Zhang Y."/>
        </authorList>
    </citation>
    <scope>NUCLEOTIDE SEQUENCE [LARGE SCALE GENOMIC DNA]</scope>
    <source>
        <strain evidence="1 2">BRCS2</strain>
    </source>
</reference>
<organism evidence="1 2">
    <name type="scientific">Methylocystis parvus</name>
    <dbReference type="NCBI Taxonomy" id="134"/>
    <lineage>
        <taxon>Bacteria</taxon>
        <taxon>Pseudomonadati</taxon>
        <taxon>Pseudomonadota</taxon>
        <taxon>Alphaproteobacteria</taxon>
        <taxon>Hyphomicrobiales</taxon>
        <taxon>Methylocystaceae</taxon>
        <taxon>Methylocystis</taxon>
    </lineage>
</organism>
<dbReference type="Proteomes" id="UP000422569">
    <property type="component" value="Chromosome"/>
</dbReference>
<accession>A0A6B8M0H3</accession>
<evidence type="ECO:0000313" key="1">
    <source>
        <dbReference type="EMBL" id="QGM96341.1"/>
    </source>
</evidence>
<proteinExistence type="predicted"/>
<protein>
    <submittedName>
        <fullName evidence="1">DUF3126 family protein</fullName>
    </submittedName>
</protein>
<dbReference type="KEGG" id="mpar:F7D14_01780"/>